<dbReference type="InterPro" id="IPR050789">
    <property type="entry name" value="Diverse_Enzym_Activities"/>
</dbReference>
<reference evidence="2" key="1">
    <citation type="journal article" date="2014" name="Int. J. Syst. Evol. Microbiol.">
        <title>Complete genome sequence of Corynebacterium casei LMG S-19264T (=DSM 44701T), isolated from a smear-ripened cheese.</title>
        <authorList>
            <consortium name="US DOE Joint Genome Institute (JGI-PGF)"/>
            <person name="Walter F."/>
            <person name="Albersmeier A."/>
            <person name="Kalinowski J."/>
            <person name="Ruckert C."/>
        </authorList>
    </citation>
    <scope>NUCLEOTIDE SEQUENCE</scope>
    <source>
        <strain evidence="2">KCTC 23430</strain>
    </source>
</reference>
<dbReference type="SUPFAM" id="SSF56601">
    <property type="entry name" value="beta-lactamase/transpeptidase-like"/>
    <property type="match status" value="1"/>
</dbReference>
<dbReference type="Gene3D" id="3.40.710.10">
    <property type="entry name" value="DD-peptidase/beta-lactamase superfamily"/>
    <property type="match status" value="1"/>
</dbReference>
<dbReference type="AlphaFoldDB" id="A0A918XIK7"/>
<feature type="domain" description="Beta-lactamase-related" evidence="1">
    <location>
        <begin position="42"/>
        <end position="394"/>
    </location>
</feature>
<dbReference type="InterPro" id="IPR012338">
    <property type="entry name" value="Beta-lactam/transpept-like"/>
</dbReference>
<comment type="caution">
    <text evidence="2">The sequence shown here is derived from an EMBL/GenBank/DDBJ whole genome shotgun (WGS) entry which is preliminary data.</text>
</comment>
<protein>
    <submittedName>
        <fullName evidence="2">Serine hydrolase</fullName>
    </submittedName>
</protein>
<evidence type="ECO:0000259" key="1">
    <source>
        <dbReference type="Pfam" id="PF00144"/>
    </source>
</evidence>
<evidence type="ECO:0000313" key="2">
    <source>
        <dbReference type="EMBL" id="GHD32316.1"/>
    </source>
</evidence>
<sequence>MTLRPAKKEDYMETVTPESVGLNSTQLERIGQHLDDRYVSPGKIPGYQVLVARDNQLCYHRTSGLRDLERQTPLTDDTVFRIYSMTKPVTSLALMTLYEKGKFALEDPVHRFIPQWRDMRVWKAGAWPLFDTVPCARPMTVRDLLTHTSGLTYDFLRASNIDRAYRKQGVARPEPGYTLEDMVNQLAALPLEFSPGEKWNYSVATDVLGYLVEVISGKPFDRFLQDTIFEPLGMGDTGFIIRQDQEARFASCYQRNTSKALELTDDGQASAYRDRSFHSGGGLVSTTADYFRFCQMLANGGTLDGERIIGSRTLEFMTANHLPGAVDMSEFAVGSFSETAYEGVGFGLGFATKVDPIANGYPASEGSFYWGGLASTLFWVDPVEDLIVIFMTQLIPSSTFNFRGQLESLVYGALE</sequence>
<keyword evidence="3" id="KW-1185">Reference proteome</keyword>
<dbReference type="EMBL" id="BMYM01000001">
    <property type="protein sequence ID" value="GHD32316.1"/>
    <property type="molecule type" value="Genomic_DNA"/>
</dbReference>
<dbReference type="PANTHER" id="PTHR43283:SF3">
    <property type="entry name" value="BETA-LACTAMASE FAMILY PROTEIN (AFU_ORTHOLOGUE AFUA_5G07500)"/>
    <property type="match status" value="1"/>
</dbReference>
<dbReference type="Pfam" id="PF00144">
    <property type="entry name" value="Beta-lactamase"/>
    <property type="match status" value="1"/>
</dbReference>
<accession>A0A918XIK7</accession>
<dbReference type="PANTHER" id="PTHR43283">
    <property type="entry name" value="BETA-LACTAMASE-RELATED"/>
    <property type="match status" value="1"/>
</dbReference>
<keyword evidence="2" id="KW-0378">Hydrolase</keyword>
<gene>
    <name evidence="2" type="ORF">GCM10007053_16320</name>
</gene>
<organism evidence="2 3">
    <name type="scientific">Parahalioglobus pacificus</name>
    <dbReference type="NCBI Taxonomy" id="930806"/>
    <lineage>
        <taxon>Bacteria</taxon>
        <taxon>Pseudomonadati</taxon>
        <taxon>Pseudomonadota</taxon>
        <taxon>Gammaproteobacteria</taxon>
        <taxon>Cellvibrionales</taxon>
        <taxon>Halieaceae</taxon>
        <taxon>Parahalioglobus</taxon>
    </lineage>
</organism>
<dbReference type="Proteomes" id="UP000644693">
    <property type="component" value="Unassembled WGS sequence"/>
</dbReference>
<evidence type="ECO:0000313" key="3">
    <source>
        <dbReference type="Proteomes" id="UP000644693"/>
    </source>
</evidence>
<name>A0A918XIK7_9GAMM</name>
<dbReference type="GO" id="GO:0016787">
    <property type="term" value="F:hydrolase activity"/>
    <property type="evidence" value="ECO:0007669"/>
    <property type="project" value="UniProtKB-KW"/>
</dbReference>
<proteinExistence type="predicted"/>
<reference evidence="2" key="2">
    <citation type="submission" date="2020-09" db="EMBL/GenBank/DDBJ databases">
        <authorList>
            <person name="Sun Q."/>
            <person name="Kim S."/>
        </authorList>
    </citation>
    <scope>NUCLEOTIDE SEQUENCE</scope>
    <source>
        <strain evidence="2">KCTC 23430</strain>
    </source>
</reference>
<dbReference type="InterPro" id="IPR001466">
    <property type="entry name" value="Beta-lactam-related"/>
</dbReference>